<dbReference type="InterPro" id="IPR023562">
    <property type="entry name" value="ClpP/TepA"/>
</dbReference>
<dbReference type="AlphaFoldDB" id="A0A062V4M8"/>
<dbReference type="PRINTS" id="PR00127">
    <property type="entry name" value="CLPPROTEASEP"/>
</dbReference>
<dbReference type="PROSITE" id="PS00382">
    <property type="entry name" value="CLP_PROTEASE_HIS"/>
    <property type="match status" value="1"/>
</dbReference>
<evidence type="ECO:0000313" key="9">
    <source>
        <dbReference type="Proteomes" id="UP000027153"/>
    </source>
</evidence>
<dbReference type="RefSeq" id="WP_048091570.1">
    <property type="nucleotide sequence ID" value="NZ_JMIY01000005.1"/>
</dbReference>
<comment type="catalytic activity">
    <reaction evidence="7">
        <text>Hydrolysis of proteins to small peptides in the presence of ATP and magnesium. alpha-casein is the usual test substrate. In the absence of ATP, only oligopeptides shorter than five residues are hydrolyzed (such as succinyl-Leu-Tyr-|-NHMec, and Leu-Tyr-Leu-|-Tyr-Trp, in which cleavage of the -Tyr-|-Leu- and -Tyr-|-Trp bonds also occurs).</text>
        <dbReference type="EC" id="3.4.21.92"/>
    </reaction>
</comment>
<dbReference type="NCBIfam" id="NF009205">
    <property type="entry name" value="PRK12553.1"/>
    <property type="match status" value="1"/>
</dbReference>
<dbReference type="GO" id="GO:0009368">
    <property type="term" value="C:endopeptidase Clp complex"/>
    <property type="evidence" value="ECO:0007669"/>
    <property type="project" value="TreeGrafter"/>
</dbReference>
<dbReference type="InterPro" id="IPR018215">
    <property type="entry name" value="ClpP_Ser_AS"/>
</dbReference>
<dbReference type="PROSITE" id="PS00381">
    <property type="entry name" value="CLP_PROTEASE_SER"/>
    <property type="match status" value="1"/>
</dbReference>
<evidence type="ECO:0000256" key="4">
    <source>
        <dbReference type="ARBA" id="ARBA00022670"/>
    </source>
</evidence>
<dbReference type="PANTHER" id="PTHR10381:SF70">
    <property type="entry name" value="ATP-DEPENDENT CLP PROTEASE PROTEOLYTIC SUBUNIT"/>
    <property type="match status" value="1"/>
</dbReference>
<gene>
    <name evidence="8" type="ORF">ANME2D_02286</name>
</gene>
<dbReference type="CDD" id="cd07017">
    <property type="entry name" value="S14_ClpP_2"/>
    <property type="match status" value="1"/>
</dbReference>
<dbReference type="SUPFAM" id="SSF52096">
    <property type="entry name" value="ClpP/crotonase"/>
    <property type="match status" value="1"/>
</dbReference>
<dbReference type="Gene3D" id="3.90.226.10">
    <property type="entry name" value="2-enoyl-CoA Hydratase, Chain A, domain 1"/>
    <property type="match status" value="1"/>
</dbReference>
<dbReference type="EMBL" id="JMIY01000005">
    <property type="protein sequence ID" value="KCZ71553.1"/>
    <property type="molecule type" value="Genomic_DNA"/>
</dbReference>
<keyword evidence="5 8" id="KW-0378">Hydrolase</keyword>
<dbReference type="InterPro" id="IPR001907">
    <property type="entry name" value="ClpP"/>
</dbReference>
<evidence type="ECO:0000256" key="7">
    <source>
        <dbReference type="ARBA" id="ARBA00034021"/>
    </source>
</evidence>
<protein>
    <recommendedName>
        <fullName evidence="2">endopeptidase Clp</fullName>
        <ecNumber evidence="2">3.4.21.92</ecNumber>
    </recommendedName>
</protein>
<dbReference type="HAMAP" id="MF_00444">
    <property type="entry name" value="ClpP"/>
    <property type="match status" value="1"/>
</dbReference>
<dbReference type="Proteomes" id="UP000027153">
    <property type="component" value="Unassembled WGS sequence"/>
</dbReference>
<dbReference type="PATRIC" id="fig|1392998.3.peg.2281"/>
<proteinExistence type="inferred from homology"/>
<name>A0A062V4M8_9EURY</name>
<dbReference type="InterPro" id="IPR029045">
    <property type="entry name" value="ClpP/crotonase-like_dom_sf"/>
</dbReference>
<accession>A0A062V4M8</accession>
<evidence type="ECO:0000256" key="1">
    <source>
        <dbReference type="ARBA" id="ARBA00007039"/>
    </source>
</evidence>
<dbReference type="GO" id="GO:0006515">
    <property type="term" value="P:protein quality control for misfolded or incompletely synthesized proteins"/>
    <property type="evidence" value="ECO:0007669"/>
    <property type="project" value="TreeGrafter"/>
</dbReference>
<evidence type="ECO:0000256" key="2">
    <source>
        <dbReference type="ARBA" id="ARBA00013230"/>
    </source>
</evidence>
<keyword evidence="3" id="KW-0963">Cytoplasm</keyword>
<comment type="caution">
    <text evidence="8">The sequence shown here is derived from an EMBL/GenBank/DDBJ whole genome shotgun (WGS) entry which is preliminary data.</text>
</comment>
<keyword evidence="9" id="KW-1185">Reference proteome</keyword>
<sequence>MATPKMLYVSEQTPHGPHTLDIYSRLLDDQIIFLTGEINEDTAESIIAQLLYLEAKDFEGNIRICINSPGGLVTAGLAIYDTMQCIKCSIETICLGQAASMAAVLLAAGTKGKRMAYPNARVMIHQPLGGAQGQASDIAIQAKEMARVKEHLNEILVHHTGQPMEVIEKDTDRDFFLTAEEAVEYGLIDGIMRAGEGVVKANKRI</sequence>
<reference evidence="8 9" key="1">
    <citation type="journal article" date="2013" name="Nature">
        <title>Anaerobic oxidation of methane coupled to nitrate reduction in a novel archaeal lineage.</title>
        <authorList>
            <person name="Haroon M.F."/>
            <person name="Hu S."/>
            <person name="Shi Y."/>
            <person name="Imelfort M."/>
            <person name="Keller J."/>
            <person name="Hugenholtz P."/>
            <person name="Yuan Z."/>
            <person name="Tyson G.W."/>
        </authorList>
    </citation>
    <scope>NUCLEOTIDE SEQUENCE [LARGE SCALE GENOMIC DNA]</scope>
    <source>
        <strain evidence="8 9">ANME-2d</strain>
    </source>
</reference>
<keyword evidence="6" id="KW-0720">Serine protease</keyword>
<dbReference type="FunFam" id="3.90.226.10:FF:000001">
    <property type="entry name" value="ATP-dependent Clp protease proteolytic subunit"/>
    <property type="match status" value="1"/>
</dbReference>
<keyword evidence="4 8" id="KW-0645">Protease</keyword>
<dbReference type="NCBIfam" id="NF001368">
    <property type="entry name" value="PRK00277.1"/>
    <property type="match status" value="1"/>
</dbReference>
<evidence type="ECO:0000313" key="8">
    <source>
        <dbReference type="EMBL" id="KCZ71553.1"/>
    </source>
</evidence>
<evidence type="ECO:0000256" key="5">
    <source>
        <dbReference type="ARBA" id="ARBA00022801"/>
    </source>
</evidence>
<comment type="similarity">
    <text evidence="1">Belongs to the peptidase S14 family.</text>
</comment>
<evidence type="ECO:0000256" key="3">
    <source>
        <dbReference type="ARBA" id="ARBA00022490"/>
    </source>
</evidence>
<dbReference type="Pfam" id="PF00574">
    <property type="entry name" value="CLP_protease"/>
    <property type="match status" value="1"/>
</dbReference>
<dbReference type="GO" id="GO:0004252">
    <property type="term" value="F:serine-type endopeptidase activity"/>
    <property type="evidence" value="ECO:0007669"/>
    <property type="project" value="UniProtKB-EC"/>
</dbReference>
<dbReference type="GO" id="GO:0051117">
    <property type="term" value="F:ATPase binding"/>
    <property type="evidence" value="ECO:0007669"/>
    <property type="project" value="TreeGrafter"/>
</dbReference>
<organism evidence="8 9">
    <name type="scientific">Candidatus Methanoperedens nitratireducens</name>
    <dbReference type="NCBI Taxonomy" id="1392998"/>
    <lineage>
        <taxon>Archaea</taxon>
        <taxon>Methanobacteriati</taxon>
        <taxon>Methanobacteriota</taxon>
        <taxon>Stenosarchaea group</taxon>
        <taxon>Methanomicrobia</taxon>
        <taxon>Methanosarcinales</taxon>
        <taxon>ANME-2 cluster</taxon>
        <taxon>Candidatus Methanoperedentaceae</taxon>
        <taxon>Candidatus Methanoperedens</taxon>
    </lineage>
</organism>
<evidence type="ECO:0000256" key="6">
    <source>
        <dbReference type="ARBA" id="ARBA00022825"/>
    </source>
</evidence>
<dbReference type="EC" id="3.4.21.92" evidence="2"/>
<dbReference type="InterPro" id="IPR033135">
    <property type="entry name" value="ClpP_His_AS"/>
</dbReference>
<dbReference type="PANTHER" id="PTHR10381">
    <property type="entry name" value="ATP-DEPENDENT CLP PROTEASE PROTEOLYTIC SUBUNIT"/>
    <property type="match status" value="1"/>
</dbReference>
<dbReference type="GO" id="GO:0004176">
    <property type="term" value="F:ATP-dependent peptidase activity"/>
    <property type="evidence" value="ECO:0007669"/>
    <property type="project" value="InterPro"/>
</dbReference>